<accession>A0AA51X5G3</accession>
<dbReference type="Gene3D" id="6.10.340.10">
    <property type="match status" value="1"/>
</dbReference>
<evidence type="ECO:0000256" key="1">
    <source>
        <dbReference type="ARBA" id="ARBA00000085"/>
    </source>
</evidence>
<dbReference type="SMART" id="SM00448">
    <property type="entry name" value="REC"/>
    <property type="match status" value="1"/>
</dbReference>
<dbReference type="PANTHER" id="PTHR45339:SF1">
    <property type="entry name" value="HYBRID SIGNAL TRANSDUCTION HISTIDINE KINASE J"/>
    <property type="match status" value="1"/>
</dbReference>
<evidence type="ECO:0000256" key="13">
    <source>
        <dbReference type="SAM" id="Phobius"/>
    </source>
</evidence>
<evidence type="ECO:0000313" key="18">
    <source>
        <dbReference type="Proteomes" id="UP001239782"/>
    </source>
</evidence>
<keyword evidence="13" id="KW-0812">Transmembrane</keyword>
<dbReference type="SUPFAM" id="SSF47384">
    <property type="entry name" value="Homodimeric domain of signal transducing histidine kinase"/>
    <property type="match status" value="1"/>
</dbReference>
<evidence type="ECO:0000256" key="7">
    <source>
        <dbReference type="ARBA" id="ARBA00022777"/>
    </source>
</evidence>
<reference evidence="17 18" key="1">
    <citation type="submission" date="2023-08" db="EMBL/GenBank/DDBJ databases">
        <title>Pleionea litopenaei sp. nov., isolated from stomach of juvenile Litopenaeus vannamei.</title>
        <authorList>
            <person name="Rho A.M."/>
            <person name="Hwang C.Y."/>
        </authorList>
    </citation>
    <scope>NUCLEOTIDE SEQUENCE [LARGE SCALE GENOMIC DNA]</scope>
    <source>
        <strain evidence="17 18">HL-JVS1</strain>
    </source>
</reference>
<feature type="domain" description="HAMP" evidence="16">
    <location>
        <begin position="293"/>
        <end position="345"/>
    </location>
</feature>
<keyword evidence="4 12" id="KW-0597">Phosphoprotein</keyword>
<dbReference type="CDD" id="cd00082">
    <property type="entry name" value="HisKA"/>
    <property type="match status" value="1"/>
</dbReference>
<dbReference type="InterPro" id="IPR003594">
    <property type="entry name" value="HATPase_dom"/>
</dbReference>
<dbReference type="SMART" id="SM00304">
    <property type="entry name" value="HAMP"/>
    <property type="match status" value="1"/>
</dbReference>
<evidence type="ECO:0000256" key="10">
    <source>
        <dbReference type="ARBA" id="ARBA00064003"/>
    </source>
</evidence>
<dbReference type="CDD" id="cd16922">
    <property type="entry name" value="HATPase_EvgS-ArcB-TorS-like"/>
    <property type="match status" value="1"/>
</dbReference>
<dbReference type="GO" id="GO:0005524">
    <property type="term" value="F:ATP binding"/>
    <property type="evidence" value="ECO:0007669"/>
    <property type="project" value="UniProtKB-KW"/>
</dbReference>
<keyword evidence="13" id="KW-0472">Membrane</keyword>
<feature type="transmembrane region" description="Helical" evidence="13">
    <location>
        <begin position="266"/>
        <end position="288"/>
    </location>
</feature>
<dbReference type="EMBL" id="CP133548">
    <property type="protein sequence ID" value="WMS85749.1"/>
    <property type="molecule type" value="Genomic_DNA"/>
</dbReference>
<dbReference type="Pfam" id="PF00072">
    <property type="entry name" value="Response_reg"/>
    <property type="match status" value="1"/>
</dbReference>
<keyword evidence="7" id="KW-0418">Kinase</keyword>
<dbReference type="SMART" id="SM00387">
    <property type="entry name" value="HATPase_c"/>
    <property type="match status" value="1"/>
</dbReference>
<evidence type="ECO:0000259" key="15">
    <source>
        <dbReference type="PROSITE" id="PS50110"/>
    </source>
</evidence>
<dbReference type="InterPro" id="IPR011006">
    <property type="entry name" value="CheY-like_superfamily"/>
</dbReference>
<keyword evidence="5" id="KW-0808">Transferase</keyword>
<dbReference type="InterPro" id="IPR003661">
    <property type="entry name" value="HisK_dim/P_dom"/>
</dbReference>
<dbReference type="InterPro" id="IPR003660">
    <property type="entry name" value="HAMP_dom"/>
</dbReference>
<dbReference type="GO" id="GO:0016020">
    <property type="term" value="C:membrane"/>
    <property type="evidence" value="ECO:0007669"/>
    <property type="project" value="UniProtKB-SubCell"/>
</dbReference>
<evidence type="ECO:0000256" key="5">
    <source>
        <dbReference type="ARBA" id="ARBA00022679"/>
    </source>
</evidence>
<comment type="catalytic activity">
    <reaction evidence="1">
        <text>ATP + protein L-histidine = ADP + protein N-phospho-L-histidine.</text>
        <dbReference type="EC" id="2.7.13.3"/>
    </reaction>
</comment>
<dbReference type="Pfam" id="PF00512">
    <property type="entry name" value="HisKA"/>
    <property type="match status" value="1"/>
</dbReference>
<dbReference type="InterPro" id="IPR005467">
    <property type="entry name" value="His_kinase_dom"/>
</dbReference>
<keyword evidence="18" id="KW-1185">Reference proteome</keyword>
<evidence type="ECO:0000256" key="3">
    <source>
        <dbReference type="ARBA" id="ARBA00012438"/>
    </source>
</evidence>
<dbReference type="SUPFAM" id="SSF158472">
    <property type="entry name" value="HAMP domain-like"/>
    <property type="match status" value="1"/>
</dbReference>
<dbReference type="AlphaFoldDB" id="A0AA51X5G3"/>
<dbReference type="PANTHER" id="PTHR45339">
    <property type="entry name" value="HYBRID SIGNAL TRANSDUCTION HISTIDINE KINASE J"/>
    <property type="match status" value="1"/>
</dbReference>
<dbReference type="InterPro" id="IPR036097">
    <property type="entry name" value="HisK_dim/P_sf"/>
</dbReference>
<dbReference type="Pfam" id="PF02518">
    <property type="entry name" value="HATPase_c"/>
    <property type="match status" value="1"/>
</dbReference>
<proteinExistence type="predicted"/>
<evidence type="ECO:0000256" key="2">
    <source>
        <dbReference type="ARBA" id="ARBA00004370"/>
    </source>
</evidence>
<dbReference type="PRINTS" id="PR00344">
    <property type="entry name" value="BCTRLSENSOR"/>
</dbReference>
<dbReference type="FunFam" id="1.10.287.130:FF:000002">
    <property type="entry name" value="Two-component osmosensing histidine kinase"/>
    <property type="match status" value="1"/>
</dbReference>
<feature type="modified residue" description="4-aspartylphosphate" evidence="12">
    <location>
        <position position="659"/>
    </location>
</feature>
<dbReference type="Gene3D" id="3.30.565.10">
    <property type="entry name" value="Histidine kinase-like ATPase, C-terminal domain"/>
    <property type="match status" value="1"/>
</dbReference>
<dbReference type="Proteomes" id="UP001239782">
    <property type="component" value="Chromosome"/>
</dbReference>
<dbReference type="KEGG" id="plei:Q9312_11035"/>
<dbReference type="InterPro" id="IPR036890">
    <property type="entry name" value="HATPase_C_sf"/>
</dbReference>
<comment type="subunit">
    <text evidence="10">At low DSF concentrations, interacts with RpfF.</text>
</comment>
<feature type="domain" description="Histidine kinase" evidence="14">
    <location>
        <begin position="367"/>
        <end position="588"/>
    </location>
</feature>
<protein>
    <recommendedName>
        <fullName evidence="11">Sensory/regulatory protein RpfC</fullName>
        <ecNumber evidence="3">2.7.13.3</ecNumber>
    </recommendedName>
</protein>
<name>A0AA51X5G3_9GAMM</name>
<dbReference type="EC" id="2.7.13.3" evidence="3"/>
<gene>
    <name evidence="17" type="ORF">Q9312_11035</name>
</gene>
<dbReference type="InterPro" id="IPR001789">
    <property type="entry name" value="Sig_transdc_resp-reg_receiver"/>
</dbReference>
<dbReference type="SMART" id="SM00388">
    <property type="entry name" value="HisKA"/>
    <property type="match status" value="1"/>
</dbReference>
<evidence type="ECO:0000256" key="6">
    <source>
        <dbReference type="ARBA" id="ARBA00022741"/>
    </source>
</evidence>
<keyword evidence="8 17" id="KW-0067">ATP-binding</keyword>
<dbReference type="CDD" id="cd17546">
    <property type="entry name" value="REC_hyHK_CKI1_RcsC-like"/>
    <property type="match status" value="1"/>
</dbReference>
<dbReference type="Gene3D" id="3.40.50.2300">
    <property type="match status" value="1"/>
</dbReference>
<dbReference type="Gene3D" id="1.10.287.130">
    <property type="match status" value="1"/>
</dbReference>
<evidence type="ECO:0000256" key="4">
    <source>
        <dbReference type="ARBA" id="ARBA00022553"/>
    </source>
</evidence>
<evidence type="ECO:0000256" key="11">
    <source>
        <dbReference type="ARBA" id="ARBA00068150"/>
    </source>
</evidence>
<dbReference type="RefSeq" id="WP_309200902.1">
    <property type="nucleotide sequence ID" value="NZ_CP133548.1"/>
</dbReference>
<evidence type="ECO:0000256" key="9">
    <source>
        <dbReference type="ARBA" id="ARBA00023012"/>
    </source>
</evidence>
<dbReference type="GO" id="GO:0000155">
    <property type="term" value="F:phosphorelay sensor kinase activity"/>
    <property type="evidence" value="ECO:0007669"/>
    <property type="project" value="InterPro"/>
</dbReference>
<keyword evidence="9" id="KW-0902">Two-component regulatory system</keyword>
<dbReference type="CDD" id="cd06225">
    <property type="entry name" value="HAMP"/>
    <property type="match status" value="1"/>
</dbReference>
<evidence type="ECO:0000259" key="14">
    <source>
        <dbReference type="PROSITE" id="PS50109"/>
    </source>
</evidence>
<feature type="transmembrane region" description="Helical" evidence="13">
    <location>
        <begin position="12"/>
        <end position="33"/>
    </location>
</feature>
<evidence type="ECO:0000313" key="17">
    <source>
        <dbReference type="EMBL" id="WMS85749.1"/>
    </source>
</evidence>
<comment type="subcellular location">
    <subcellularLocation>
        <location evidence="2">Membrane</location>
    </subcellularLocation>
</comment>
<dbReference type="PROSITE" id="PS50109">
    <property type="entry name" value="HIS_KIN"/>
    <property type="match status" value="1"/>
</dbReference>
<keyword evidence="13" id="KW-1133">Transmembrane helix</keyword>
<evidence type="ECO:0000256" key="8">
    <source>
        <dbReference type="ARBA" id="ARBA00022840"/>
    </source>
</evidence>
<dbReference type="InterPro" id="IPR004358">
    <property type="entry name" value="Sig_transdc_His_kin-like_C"/>
</dbReference>
<evidence type="ECO:0000259" key="16">
    <source>
        <dbReference type="PROSITE" id="PS50885"/>
    </source>
</evidence>
<keyword evidence="6" id="KW-0547">Nucleotide-binding</keyword>
<feature type="domain" description="Response regulatory" evidence="15">
    <location>
        <begin position="610"/>
        <end position="725"/>
    </location>
</feature>
<sequence length="731" mass="81535">MAKRFVSILKLRINIAVLIALLLITSYFVHTYFNSAIDFAQSENRAKSTSISLSAREFLFRHQSLVDKAIRTQHITHLPVDIGYSQMAVKELQSLVAQSHLKYTLVINSDGSVNEAFPVEAFHLEEHAIISRALAILNQAQTNELPRLVLTNANESNPMYIWFVSPLVTSSNSITQPYQKTGVLLAALPVNDLIQFSLAKTNVHANSRIDLLFRQQIIESVYNTNQSSVEYLNNVTNVSDLEKLGDGVGTLSIQLNEPKHYYLNRVFKSIVIMIIISLGGLLLVYWVINNLIKRLSTPLQQVIETADHLAQGNYSPQQKKYSFSEFQQINNALNSMRDTIETQINTLMVAKEKAEQSEKTKSQFLANMSHEIRTPMNGIIGLIQSLEQSNLDETQKDYIKHIKQSSLSLLSILNDILDLSKIDANKIVLEHTPSNVKALVQEVINIFQSNFDRKGIVLNFQYSNNAPEVFELDSFRLKQIITNLIGNALKFTESGSVSINIRATPIEDDYYKLVLIVSDSGIGISSDNIEKLFQPFVQADGNVTRRFGGSGLGLSIVSNLVRLFKGTISVKSELGHGSTFTIELPVKVAKGNVKTELPMAESTPELHHFNILIAEDNLTNQLVMKALMKPTGANLVFANNGKEALELLQQSTFDLIFMDIQMPVLDGLSATRQARHELGIKSPIIGLSANAMPNDVRLADEAGMNHYIAKPIIREKLYQLLSDLITVNQSS</sequence>
<organism evidence="17 18">
    <name type="scientific">Pleionea litopenaei</name>
    <dbReference type="NCBI Taxonomy" id="3070815"/>
    <lineage>
        <taxon>Bacteria</taxon>
        <taxon>Pseudomonadati</taxon>
        <taxon>Pseudomonadota</taxon>
        <taxon>Gammaproteobacteria</taxon>
        <taxon>Oceanospirillales</taxon>
        <taxon>Pleioneaceae</taxon>
        <taxon>Pleionea</taxon>
    </lineage>
</organism>
<dbReference type="PROSITE" id="PS50885">
    <property type="entry name" value="HAMP"/>
    <property type="match status" value="1"/>
</dbReference>
<dbReference type="SUPFAM" id="SSF55874">
    <property type="entry name" value="ATPase domain of HSP90 chaperone/DNA topoisomerase II/histidine kinase"/>
    <property type="match status" value="1"/>
</dbReference>
<dbReference type="FunFam" id="3.30.565.10:FF:000010">
    <property type="entry name" value="Sensor histidine kinase RcsC"/>
    <property type="match status" value="1"/>
</dbReference>
<dbReference type="PROSITE" id="PS50110">
    <property type="entry name" value="RESPONSE_REGULATORY"/>
    <property type="match status" value="1"/>
</dbReference>
<evidence type="ECO:0000256" key="12">
    <source>
        <dbReference type="PROSITE-ProRule" id="PRU00169"/>
    </source>
</evidence>
<dbReference type="SUPFAM" id="SSF52172">
    <property type="entry name" value="CheY-like"/>
    <property type="match status" value="1"/>
</dbReference>